<dbReference type="EMBL" id="JBAKAR010000003">
    <property type="protein sequence ID" value="MEL0612607.1"/>
    <property type="molecule type" value="Genomic_DNA"/>
</dbReference>
<dbReference type="CDD" id="cd06225">
    <property type="entry name" value="HAMP"/>
    <property type="match status" value="1"/>
</dbReference>
<dbReference type="SMART" id="SM01049">
    <property type="entry name" value="Cache_2"/>
    <property type="match status" value="1"/>
</dbReference>
<evidence type="ECO:0000256" key="4">
    <source>
        <dbReference type="ARBA" id="ARBA00022989"/>
    </source>
</evidence>
<dbReference type="SMART" id="SM00304">
    <property type="entry name" value="HAMP"/>
    <property type="match status" value="1"/>
</dbReference>
<keyword evidence="6 8" id="KW-0807">Transducer</keyword>
<keyword evidence="5 9" id="KW-0472">Membrane</keyword>
<dbReference type="PROSITE" id="PS50111">
    <property type="entry name" value="CHEMOTAXIS_TRANSDUC_2"/>
    <property type="match status" value="1"/>
</dbReference>
<gene>
    <name evidence="12" type="ORF">V6242_05585</name>
</gene>
<dbReference type="InterPro" id="IPR033480">
    <property type="entry name" value="sCache_2"/>
</dbReference>
<organism evidence="12 13">
    <name type="scientific">Marinomonas arenicola</name>
    <dbReference type="NCBI Taxonomy" id="569601"/>
    <lineage>
        <taxon>Bacteria</taxon>
        <taxon>Pseudomonadati</taxon>
        <taxon>Pseudomonadota</taxon>
        <taxon>Gammaproteobacteria</taxon>
        <taxon>Oceanospirillales</taxon>
        <taxon>Oceanospirillaceae</taxon>
        <taxon>Marinomonas</taxon>
    </lineage>
</organism>
<accession>A0ABU9G291</accession>
<evidence type="ECO:0000256" key="6">
    <source>
        <dbReference type="ARBA" id="ARBA00023224"/>
    </source>
</evidence>
<keyword evidence="3 9" id="KW-0812">Transmembrane</keyword>
<comment type="subcellular location">
    <subcellularLocation>
        <location evidence="1">Cell membrane</location>
        <topology evidence="1">Multi-pass membrane protein</topology>
    </subcellularLocation>
</comment>
<feature type="transmembrane region" description="Helical" evidence="9">
    <location>
        <begin position="12"/>
        <end position="37"/>
    </location>
</feature>
<dbReference type="PANTHER" id="PTHR32089">
    <property type="entry name" value="METHYL-ACCEPTING CHEMOTAXIS PROTEIN MCPB"/>
    <property type="match status" value="1"/>
</dbReference>
<dbReference type="SMART" id="SM00283">
    <property type="entry name" value="MA"/>
    <property type="match status" value="1"/>
</dbReference>
<comment type="caution">
    <text evidence="12">The sequence shown here is derived from an EMBL/GenBank/DDBJ whole genome shotgun (WGS) entry which is preliminary data.</text>
</comment>
<protein>
    <submittedName>
        <fullName evidence="12">Methyl-accepting chemotaxis protein</fullName>
    </submittedName>
</protein>
<dbReference type="Gene3D" id="3.30.450.20">
    <property type="entry name" value="PAS domain"/>
    <property type="match status" value="1"/>
</dbReference>
<evidence type="ECO:0000313" key="13">
    <source>
        <dbReference type="Proteomes" id="UP001379949"/>
    </source>
</evidence>
<dbReference type="InterPro" id="IPR003660">
    <property type="entry name" value="HAMP_dom"/>
</dbReference>
<keyword evidence="13" id="KW-1185">Reference proteome</keyword>
<evidence type="ECO:0000256" key="3">
    <source>
        <dbReference type="ARBA" id="ARBA00022692"/>
    </source>
</evidence>
<keyword evidence="4 9" id="KW-1133">Transmembrane helix</keyword>
<feature type="transmembrane region" description="Helical" evidence="9">
    <location>
        <begin position="186"/>
        <end position="208"/>
    </location>
</feature>
<feature type="domain" description="HAMP" evidence="11">
    <location>
        <begin position="209"/>
        <end position="262"/>
    </location>
</feature>
<dbReference type="Gene3D" id="1.10.287.950">
    <property type="entry name" value="Methyl-accepting chemotaxis protein"/>
    <property type="match status" value="1"/>
</dbReference>
<dbReference type="PRINTS" id="PR00260">
    <property type="entry name" value="CHEMTRNSDUCR"/>
</dbReference>
<name>A0ABU9G291_9GAMM</name>
<evidence type="ECO:0000256" key="2">
    <source>
        <dbReference type="ARBA" id="ARBA00022475"/>
    </source>
</evidence>
<dbReference type="Proteomes" id="UP001379949">
    <property type="component" value="Unassembled WGS sequence"/>
</dbReference>
<dbReference type="SUPFAM" id="SSF58104">
    <property type="entry name" value="Methyl-accepting chemotaxis protein (MCP) signaling domain"/>
    <property type="match status" value="1"/>
</dbReference>
<dbReference type="Pfam" id="PF17200">
    <property type="entry name" value="sCache_2"/>
    <property type="match status" value="1"/>
</dbReference>
<dbReference type="Pfam" id="PF00015">
    <property type="entry name" value="MCPsignal"/>
    <property type="match status" value="1"/>
</dbReference>
<evidence type="ECO:0000256" key="8">
    <source>
        <dbReference type="PROSITE-ProRule" id="PRU00284"/>
    </source>
</evidence>
<evidence type="ECO:0000256" key="1">
    <source>
        <dbReference type="ARBA" id="ARBA00004651"/>
    </source>
</evidence>
<dbReference type="InterPro" id="IPR004089">
    <property type="entry name" value="MCPsignal_dom"/>
</dbReference>
<evidence type="ECO:0000259" key="11">
    <source>
        <dbReference type="PROSITE" id="PS50885"/>
    </source>
</evidence>
<dbReference type="RefSeq" id="WP_341566602.1">
    <property type="nucleotide sequence ID" value="NZ_JBAKAR010000003.1"/>
</dbReference>
<proteinExistence type="inferred from homology"/>
<evidence type="ECO:0000256" key="7">
    <source>
        <dbReference type="ARBA" id="ARBA00029447"/>
    </source>
</evidence>
<sequence length="539" mass="58581">MLNRINNIKIRYKLWAIIGLMSIGTTALILVSLGTLFQSSIHDRESHTQDVLSIAHSIILPIYQAQQAEKITAQQAKERAMLALSHIRYGDQQGLWVLDNNHAQLIAADNYAGKSAPSALISAFSNAQPTLSKDKRSVRTFRFDYQGSDKQTHRVIASAYVYAPWQLTLVATESMDTVWEMFLNAIINYAILVGVLTVVVGGTALYIIHLVTARITSLCNTMSAVKKSGDLTRRVDFNGHDEMGEMAAAFNSMMGDFQSIVGKVSNSSETLDNIVGQTNHSTQKTVSSVTVQLNDTEQAASLMQDVLMAVEATLAMAEQASQTAQQLGQHSKQGLGVMDKAQQEIQLLSSEVGDATKQVHQLRADVTNINERLSIISEVADQTNLLALNAAIEAARAGEQGRGFAVVADEVRQLAQRSQLAATEIGALIDELTQQTLVSVRVMETAQNTANEGAEKTAEASQAFTDIANGVLSISDLNSQITEAANRQHHSSNTVNATLEKIAQVCETTTVNSHDIQTSVENLQECATQLRGLVKQFRI</sequence>
<evidence type="ECO:0000259" key="10">
    <source>
        <dbReference type="PROSITE" id="PS50111"/>
    </source>
</evidence>
<evidence type="ECO:0000313" key="12">
    <source>
        <dbReference type="EMBL" id="MEL0612607.1"/>
    </source>
</evidence>
<dbReference type="Pfam" id="PF00672">
    <property type="entry name" value="HAMP"/>
    <property type="match status" value="1"/>
</dbReference>
<dbReference type="PROSITE" id="PS50885">
    <property type="entry name" value="HAMP"/>
    <property type="match status" value="1"/>
</dbReference>
<comment type="similarity">
    <text evidence="7">Belongs to the methyl-accepting chemotaxis (MCP) protein family.</text>
</comment>
<reference evidence="12 13" key="1">
    <citation type="submission" date="2024-02" db="EMBL/GenBank/DDBJ databases">
        <title>Bacteria isolated from the canopy kelp, Nereocystis luetkeana.</title>
        <authorList>
            <person name="Pfister C.A."/>
            <person name="Younker I.T."/>
            <person name="Light S.H."/>
        </authorList>
    </citation>
    <scope>NUCLEOTIDE SEQUENCE [LARGE SCALE GENOMIC DNA]</scope>
    <source>
        <strain evidence="12 13">TI.4.07</strain>
    </source>
</reference>
<keyword evidence="2" id="KW-1003">Cell membrane</keyword>
<dbReference type="PANTHER" id="PTHR32089:SF119">
    <property type="entry name" value="METHYL-ACCEPTING CHEMOTAXIS PROTEIN CTPL"/>
    <property type="match status" value="1"/>
</dbReference>
<evidence type="ECO:0000256" key="9">
    <source>
        <dbReference type="SAM" id="Phobius"/>
    </source>
</evidence>
<evidence type="ECO:0000256" key="5">
    <source>
        <dbReference type="ARBA" id="ARBA00023136"/>
    </source>
</evidence>
<dbReference type="InterPro" id="IPR004090">
    <property type="entry name" value="Chemotax_Me-accpt_rcpt"/>
</dbReference>
<dbReference type="CDD" id="cd11386">
    <property type="entry name" value="MCP_signal"/>
    <property type="match status" value="1"/>
</dbReference>
<feature type="domain" description="Methyl-accepting transducer" evidence="10">
    <location>
        <begin position="267"/>
        <end position="503"/>
    </location>
</feature>